<keyword evidence="1" id="KW-1133">Transmembrane helix</keyword>
<sequence length="42" mass="4112">MAMAAAIGGPLFSASIPDFLIGFGVPFLIATAAGRAVTVSMA</sequence>
<dbReference type="OrthoDB" id="407410at2759"/>
<dbReference type="Proteomes" id="UP000271889">
    <property type="component" value="Unassembled WGS sequence"/>
</dbReference>
<keyword evidence="1" id="KW-0472">Membrane</keyword>
<gene>
    <name evidence="2" type="ORF">CGOC_LOCUS6826</name>
</gene>
<proteinExistence type="predicted"/>
<feature type="transmembrane region" description="Helical" evidence="1">
    <location>
        <begin position="19"/>
        <end position="38"/>
    </location>
</feature>
<dbReference type="AlphaFoldDB" id="A0A3P6SLU4"/>
<evidence type="ECO:0000313" key="3">
    <source>
        <dbReference type="Proteomes" id="UP000271889"/>
    </source>
</evidence>
<name>A0A3P6SLU4_CYLGO</name>
<keyword evidence="3" id="KW-1185">Reference proteome</keyword>
<organism evidence="2 3">
    <name type="scientific">Cylicostephanus goldi</name>
    <name type="common">Nematode worm</name>
    <dbReference type="NCBI Taxonomy" id="71465"/>
    <lineage>
        <taxon>Eukaryota</taxon>
        <taxon>Metazoa</taxon>
        <taxon>Ecdysozoa</taxon>
        <taxon>Nematoda</taxon>
        <taxon>Chromadorea</taxon>
        <taxon>Rhabditida</taxon>
        <taxon>Rhabditina</taxon>
        <taxon>Rhabditomorpha</taxon>
        <taxon>Strongyloidea</taxon>
        <taxon>Strongylidae</taxon>
        <taxon>Cylicostephanus</taxon>
    </lineage>
</organism>
<protein>
    <submittedName>
        <fullName evidence="2">Uncharacterized protein</fullName>
    </submittedName>
</protein>
<evidence type="ECO:0000256" key="1">
    <source>
        <dbReference type="SAM" id="Phobius"/>
    </source>
</evidence>
<reference evidence="2 3" key="1">
    <citation type="submission" date="2018-11" db="EMBL/GenBank/DDBJ databases">
        <authorList>
            <consortium name="Pathogen Informatics"/>
        </authorList>
    </citation>
    <scope>NUCLEOTIDE SEQUENCE [LARGE SCALE GENOMIC DNA]</scope>
</reference>
<dbReference type="EMBL" id="UYRV01022795">
    <property type="protein sequence ID" value="VDK72389.1"/>
    <property type="molecule type" value="Genomic_DNA"/>
</dbReference>
<keyword evidence="1" id="KW-0812">Transmembrane</keyword>
<accession>A0A3P6SLU4</accession>
<evidence type="ECO:0000313" key="2">
    <source>
        <dbReference type="EMBL" id="VDK72389.1"/>
    </source>
</evidence>